<evidence type="ECO:0000256" key="2">
    <source>
        <dbReference type="ARBA" id="ARBA00023002"/>
    </source>
</evidence>
<comment type="caution">
    <text evidence="4">The sequence shown here is derived from an EMBL/GenBank/DDBJ whole genome shotgun (WGS) entry which is preliminary data.</text>
</comment>
<dbReference type="GO" id="GO:0016491">
    <property type="term" value="F:oxidoreductase activity"/>
    <property type="evidence" value="ECO:0007669"/>
    <property type="project" value="UniProtKB-KW"/>
</dbReference>
<dbReference type="SMART" id="SM00822">
    <property type="entry name" value="PKS_KR"/>
    <property type="match status" value="1"/>
</dbReference>
<evidence type="ECO:0000259" key="3">
    <source>
        <dbReference type="SMART" id="SM00822"/>
    </source>
</evidence>
<dbReference type="OrthoDB" id="9804774at2"/>
<keyword evidence="5" id="KW-1185">Reference proteome</keyword>
<dbReference type="PRINTS" id="PR00080">
    <property type="entry name" value="SDRFAMILY"/>
</dbReference>
<dbReference type="RefSeq" id="WP_020634776.1">
    <property type="nucleotide sequence ID" value="NZ_KB913032.1"/>
</dbReference>
<gene>
    <name evidence="4" type="ORF">CFP75_18070</name>
</gene>
<dbReference type="Proteomes" id="UP000215563">
    <property type="component" value="Unassembled WGS sequence"/>
</dbReference>
<dbReference type="InterPro" id="IPR050259">
    <property type="entry name" value="SDR"/>
</dbReference>
<dbReference type="Pfam" id="PF13561">
    <property type="entry name" value="adh_short_C2"/>
    <property type="match status" value="1"/>
</dbReference>
<dbReference type="AlphaFoldDB" id="A0A229RSM0"/>
<accession>A0A229RSM0</accession>
<comment type="similarity">
    <text evidence="1">Belongs to the short-chain dehydrogenases/reductases (SDR) family.</text>
</comment>
<dbReference type="GO" id="GO:0032787">
    <property type="term" value="P:monocarboxylic acid metabolic process"/>
    <property type="evidence" value="ECO:0007669"/>
    <property type="project" value="UniProtKB-ARBA"/>
</dbReference>
<name>A0A229RSM0_AMYAL</name>
<dbReference type="PANTHER" id="PTHR42879">
    <property type="entry name" value="3-OXOACYL-(ACYL-CARRIER-PROTEIN) REDUCTASE"/>
    <property type="match status" value="1"/>
</dbReference>
<reference evidence="4 5" key="1">
    <citation type="submission" date="2017-07" db="EMBL/GenBank/DDBJ databases">
        <title>Amycolatopsis alba DSM 44262 Genome sequencing and assembly.</title>
        <authorList>
            <person name="Kaur N."/>
            <person name="Mayilraj S."/>
        </authorList>
    </citation>
    <scope>NUCLEOTIDE SEQUENCE [LARGE SCALE GENOMIC DNA]</scope>
    <source>
        <strain evidence="4 5">DSM 44262</strain>
    </source>
</reference>
<dbReference type="InterPro" id="IPR020904">
    <property type="entry name" value="Sc_DH/Rdtase_CS"/>
</dbReference>
<protein>
    <submittedName>
        <fullName evidence="4">SDR family oxidoreductase</fullName>
    </submittedName>
</protein>
<dbReference type="PROSITE" id="PS00061">
    <property type="entry name" value="ADH_SHORT"/>
    <property type="match status" value="1"/>
</dbReference>
<dbReference type="InterPro" id="IPR036291">
    <property type="entry name" value="NAD(P)-bd_dom_sf"/>
</dbReference>
<dbReference type="InterPro" id="IPR057326">
    <property type="entry name" value="KR_dom"/>
</dbReference>
<dbReference type="EMBL" id="NMQU01000047">
    <property type="protein sequence ID" value="OXM49677.1"/>
    <property type="molecule type" value="Genomic_DNA"/>
</dbReference>
<dbReference type="Gene3D" id="3.40.50.720">
    <property type="entry name" value="NAD(P)-binding Rossmann-like Domain"/>
    <property type="match status" value="1"/>
</dbReference>
<evidence type="ECO:0000256" key="1">
    <source>
        <dbReference type="ARBA" id="ARBA00006484"/>
    </source>
</evidence>
<proteinExistence type="inferred from homology"/>
<organism evidence="4 5">
    <name type="scientific">Amycolatopsis alba DSM 44262</name>
    <dbReference type="NCBI Taxonomy" id="1125972"/>
    <lineage>
        <taxon>Bacteria</taxon>
        <taxon>Bacillati</taxon>
        <taxon>Actinomycetota</taxon>
        <taxon>Actinomycetes</taxon>
        <taxon>Pseudonocardiales</taxon>
        <taxon>Pseudonocardiaceae</taxon>
        <taxon>Amycolatopsis</taxon>
    </lineage>
</organism>
<feature type="domain" description="Ketoreductase" evidence="3">
    <location>
        <begin position="6"/>
        <end position="190"/>
    </location>
</feature>
<dbReference type="PANTHER" id="PTHR42879:SF2">
    <property type="entry name" value="3-OXOACYL-[ACYL-CARRIER-PROTEIN] REDUCTASE FABG"/>
    <property type="match status" value="1"/>
</dbReference>
<dbReference type="FunFam" id="3.40.50.720:FF:000173">
    <property type="entry name" value="3-oxoacyl-[acyl-carrier protein] reductase"/>
    <property type="match status" value="1"/>
</dbReference>
<evidence type="ECO:0000313" key="4">
    <source>
        <dbReference type="EMBL" id="OXM49677.1"/>
    </source>
</evidence>
<dbReference type="InterPro" id="IPR002347">
    <property type="entry name" value="SDR_fam"/>
</dbReference>
<dbReference type="SUPFAM" id="SSF51735">
    <property type="entry name" value="NAD(P)-binding Rossmann-fold domains"/>
    <property type="match status" value="1"/>
</dbReference>
<keyword evidence="2" id="KW-0560">Oxidoreductase</keyword>
<evidence type="ECO:0000313" key="5">
    <source>
        <dbReference type="Proteomes" id="UP000215563"/>
    </source>
</evidence>
<dbReference type="NCBIfam" id="NF009466">
    <property type="entry name" value="PRK12826.1-2"/>
    <property type="match status" value="1"/>
</dbReference>
<sequence length="247" mass="25979">MSDVHGCAFVTGVSRGIGRAVVIELAGAGYDVAGCFRTGAEEAEALADEVKQLGRRALFAQCDVRDRQAVEDLVERADTEIGPITALVNNAGITRNGPAALMSATAWQDVIDVNLTGAWNVCQPVLFRLMRRRRGAVVTISSIVGIRGFVTMANYAAGKAGLIGLSKTMAREAAPYGIRVNVVAPGITETALLEDIPPSVRPKALENIPLGRFAQPEEIAGVVAFLLSDRASYVTGQVLQVDGGAAM</sequence>
<dbReference type="PRINTS" id="PR00081">
    <property type="entry name" value="GDHRDH"/>
</dbReference>